<dbReference type="Proteomes" id="UP000186922">
    <property type="component" value="Unassembled WGS sequence"/>
</dbReference>
<comment type="subcellular location">
    <subcellularLocation>
        <location evidence="1">Endomembrane system</location>
        <topology evidence="1">Multi-pass membrane protein</topology>
    </subcellularLocation>
</comment>
<dbReference type="PANTHER" id="PTHR24093">
    <property type="entry name" value="CATION TRANSPORTING ATPASE"/>
    <property type="match status" value="1"/>
</dbReference>
<evidence type="ECO:0000256" key="1">
    <source>
        <dbReference type="ARBA" id="ARBA00004127"/>
    </source>
</evidence>
<dbReference type="GO" id="GO:0012505">
    <property type="term" value="C:endomembrane system"/>
    <property type="evidence" value="ECO:0007669"/>
    <property type="project" value="UniProtKB-SubCell"/>
</dbReference>
<evidence type="ECO:0000313" key="5">
    <source>
        <dbReference type="Proteomes" id="UP000186922"/>
    </source>
</evidence>
<protein>
    <recommendedName>
        <fullName evidence="3">P-type ATPase A domain-containing protein</fullName>
    </recommendedName>
</protein>
<proteinExistence type="predicted"/>
<dbReference type="GO" id="GO:0005388">
    <property type="term" value="F:P-type calcium transporter activity"/>
    <property type="evidence" value="ECO:0007669"/>
    <property type="project" value="TreeGrafter"/>
</dbReference>
<comment type="caution">
    <text evidence="4">The sequence shown here is derived from an EMBL/GenBank/DDBJ whole genome shotgun (WGS) entry which is preliminary data.</text>
</comment>
<dbReference type="STRING" id="947166.A0A1D1UWV3"/>
<evidence type="ECO:0000313" key="4">
    <source>
        <dbReference type="EMBL" id="GAU92162.1"/>
    </source>
</evidence>
<dbReference type="GO" id="GO:0051480">
    <property type="term" value="P:regulation of cytosolic calcium ion concentration"/>
    <property type="evidence" value="ECO:0007669"/>
    <property type="project" value="TreeGrafter"/>
</dbReference>
<reference evidence="4 5" key="1">
    <citation type="journal article" date="2016" name="Nat. Commun.">
        <title>Extremotolerant tardigrade genome and improved radiotolerance of human cultured cells by tardigrade-unique protein.</title>
        <authorList>
            <person name="Hashimoto T."/>
            <person name="Horikawa D.D."/>
            <person name="Saito Y."/>
            <person name="Kuwahara H."/>
            <person name="Kozuka-Hata H."/>
            <person name="Shin-I T."/>
            <person name="Minakuchi Y."/>
            <person name="Ohishi K."/>
            <person name="Motoyama A."/>
            <person name="Aizu T."/>
            <person name="Enomoto A."/>
            <person name="Kondo K."/>
            <person name="Tanaka S."/>
            <person name="Hara Y."/>
            <person name="Koshikawa S."/>
            <person name="Sagara H."/>
            <person name="Miura T."/>
            <person name="Yokobori S."/>
            <person name="Miyagawa K."/>
            <person name="Suzuki Y."/>
            <person name="Kubo T."/>
            <person name="Oyama M."/>
            <person name="Kohara Y."/>
            <person name="Fujiyama A."/>
            <person name="Arakawa K."/>
            <person name="Katayama T."/>
            <person name="Toyoda A."/>
            <person name="Kunieda T."/>
        </authorList>
    </citation>
    <scope>NUCLEOTIDE SEQUENCE [LARGE SCALE GENOMIC DNA]</scope>
    <source>
        <strain evidence="4 5">YOKOZUNA-1</strain>
    </source>
</reference>
<name>A0A1D1UWV3_RAMVA</name>
<dbReference type="InterPro" id="IPR059000">
    <property type="entry name" value="ATPase_P-type_domA"/>
</dbReference>
<gene>
    <name evidence="4" type="primary">RvY_04279-1</name>
    <name evidence="4" type="synonym">RvY_04279.1</name>
    <name evidence="4" type="ORF">RvY_04279</name>
</gene>
<dbReference type="Gene3D" id="2.70.150.10">
    <property type="entry name" value="Calcium-transporting ATPase, cytoplasmic transduction domain A"/>
    <property type="match status" value="1"/>
</dbReference>
<organism evidence="4 5">
    <name type="scientific">Ramazzottius varieornatus</name>
    <name type="common">Water bear</name>
    <name type="synonym">Tardigrade</name>
    <dbReference type="NCBI Taxonomy" id="947166"/>
    <lineage>
        <taxon>Eukaryota</taxon>
        <taxon>Metazoa</taxon>
        <taxon>Ecdysozoa</taxon>
        <taxon>Tardigrada</taxon>
        <taxon>Eutardigrada</taxon>
        <taxon>Parachela</taxon>
        <taxon>Hypsibioidea</taxon>
        <taxon>Ramazzottiidae</taxon>
        <taxon>Ramazzottius</taxon>
    </lineage>
</organism>
<feature type="domain" description="P-type ATPase A" evidence="3">
    <location>
        <begin position="2"/>
        <end position="53"/>
    </location>
</feature>
<keyword evidence="5" id="KW-1185">Reference proteome</keyword>
<dbReference type="SUPFAM" id="SSF81653">
    <property type="entry name" value="Calcium ATPase, transduction domain A"/>
    <property type="match status" value="1"/>
</dbReference>
<sequence>MLDESCLTGESNSVRKDANDDCKVLSGTHVIEGSGEMLVLAVGLSSQTGKIYKILVVVVKHNPKEKKDKDIKKTAAVAVISGSNAAIENGMEGRTTSSFKSDNVALHSVPSDDAERKEENHSVFQNKLSIMAYKKITQVRLRISNFSDHHNTFLCL</sequence>
<dbReference type="GO" id="GO:0005886">
    <property type="term" value="C:plasma membrane"/>
    <property type="evidence" value="ECO:0007669"/>
    <property type="project" value="TreeGrafter"/>
</dbReference>
<dbReference type="Pfam" id="PF00122">
    <property type="entry name" value="E1-E2_ATPase"/>
    <property type="match status" value="1"/>
</dbReference>
<dbReference type="InterPro" id="IPR008250">
    <property type="entry name" value="ATPase_P-typ_transduc_dom_A_sf"/>
</dbReference>
<dbReference type="PANTHER" id="PTHR24093:SF369">
    <property type="entry name" value="CALCIUM-TRANSPORTING ATPASE"/>
    <property type="match status" value="1"/>
</dbReference>
<dbReference type="OrthoDB" id="116380at2759"/>
<keyword evidence="2" id="KW-0460">Magnesium</keyword>
<dbReference type="AlphaFoldDB" id="A0A1D1UWV3"/>
<evidence type="ECO:0000259" key="3">
    <source>
        <dbReference type="Pfam" id="PF00122"/>
    </source>
</evidence>
<dbReference type="EMBL" id="BDGG01000002">
    <property type="protein sequence ID" value="GAU92162.1"/>
    <property type="molecule type" value="Genomic_DNA"/>
</dbReference>
<evidence type="ECO:0000256" key="2">
    <source>
        <dbReference type="ARBA" id="ARBA00022842"/>
    </source>
</evidence>
<accession>A0A1D1UWV3</accession>